<gene>
    <name evidence="2" type="ORF">ACFQ3C_06845</name>
</gene>
<comment type="caution">
    <text evidence="2">The sequence shown here is derived from an EMBL/GenBank/DDBJ whole genome shotgun (WGS) entry which is preliminary data.</text>
</comment>
<dbReference type="EMBL" id="JBHTKR010000003">
    <property type="protein sequence ID" value="MFD1194381.1"/>
    <property type="molecule type" value="Genomic_DNA"/>
</dbReference>
<evidence type="ECO:0000259" key="1">
    <source>
        <dbReference type="Pfam" id="PF01764"/>
    </source>
</evidence>
<dbReference type="Pfam" id="PF01764">
    <property type="entry name" value="Lipase_3"/>
    <property type="match status" value="1"/>
</dbReference>
<dbReference type="Proteomes" id="UP001597151">
    <property type="component" value="Unassembled WGS sequence"/>
</dbReference>
<dbReference type="InterPro" id="IPR029058">
    <property type="entry name" value="AB_hydrolase_fold"/>
</dbReference>
<sequence>MISDKRGEFRLDHESGPAALPRRRDLILGAASFAAVGACSPMTVSPPTEVPTSADLKGLPYHPLPFHMDLCILSYQLYAQSLVWPFDPYYVKHANAAASYIYRQRVQAWAGSMQSRQSTAAPVPFGYRGPGRLQGFADNPRHEPILFRYDTLRPWVPAASIAEATWAEQQTPQAITGRIAEVQMCARPTAAGEGVARIADVARAGSAGLPGARDLLIAFEGGTGDKGEENQPASQSLMGFVLMRHIDGSRDYDVHIVFRGSRSGSLTRAAGLAFSDSGARGNPDWITDLGYDFIQANDISAIGQVHRGFAHSMRSMLPNLRAVFSRIASRAGGRAPKRIYVTGHSLGGGLAQHFVSAMLLGERFGPDGQGPDMPRQLRAWPWSSIKLVNFAAPVSGDTTWAQALTSGRLQEQFFSKPELGITLSDPDALPVNDPDILRRLTATDRPAGFRVLHASDPITTIRFLGGHHVGQTVYVAPANRFGLANPKLHEPSDIRDRMLGALSDPSLPATGWRYRPMKEFAPGIARTDWGQPSVFDRFFDAIEGFYADYSADSEIQRLRADYALFQRLMDRG</sequence>
<proteinExistence type="predicted"/>
<evidence type="ECO:0000313" key="2">
    <source>
        <dbReference type="EMBL" id="MFD1194381.1"/>
    </source>
</evidence>
<dbReference type="PANTHER" id="PTHR45856">
    <property type="entry name" value="ALPHA/BETA-HYDROLASES SUPERFAMILY PROTEIN"/>
    <property type="match status" value="1"/>
</dbReference>
<protein>
    <recommendedName>
        <fullName evidence="1">Fungal lipase-type domain-containing protein</fullName>
    </recommendedName>
</protein>
<dbReference type="SUPFAM" id="SSF53474">
    <property type="entry name" value="alpha/beta-Hydrolases"/>
    <property type="match status" value="1"/>
</dbReference>
<dbReference type="Gene3D" id="3.40.50.1820">
    <property type="entry name" value="alpha/beta hydrolase"/>
    <property type="match status" value="1"/>
</dbReference>
<keyword evidence="3" id="KW-1185">Reference proteome</keyword>
<dbReference type="PANTHER" id="PTHR45856:SF24">
    <property type="entry name" value="FUNGAL LIPASE-LIKE DOMAIN-CONTAINING PROTEIN"/>
    <property type="match status" value="1"/>
</dbReference>
<evidence type="ECO:0000313" key="3">
    <source>
        <dbReference type="Proteomes" id="UP001597151"/>
    </source>
</evidence>
<reference evidence="3" key="1">
    <citation type="journal article" date="2019" name="Int. J. Syst. Evol. Microbiol.">
        <title>The Global Catalogue of Microorganisms (GCM) 10K type strain sequencing project: providing services to taxonomists for standard genome sequencing and annotation.</title>
        <authorList>
            <consortium name="The Broad Institute Genomics Platform"/>
            <consortium name="The Broad Institute Genome Sequencing Center for Infectious Disease"/>
            <person name="Wu L."/>
            <person name="Ma J."/>
        </authorList>
    </citation>
    <scope>NUCLEOTIDE SEQUENCE [LARGE SCALE GENOMIC DNA]</scope>
    <source>
        <strain evidence="3">CCUG 55328</strain>
    </source>
</reference>
<dbReference type="InterPro" id="IPR002921">
    <property type="entry name" value="Fungal_lipase-type"/>
</dbReference>
<organism evidence="2 3">
    <name type="scientific">Seohaeicola saemankumensis</name>
    <dbReference type="NCBI Taxonomy" id="481181"/>
    <lineage>
        <taxon>Bacteria</taxon>
        <taxon>Pseudomonadati</taxon>
        <taxon>Pseudomonadota</taxon>
        <taxon>Alphaproteobacteria</taxon>
        <taxon>Rhodobacterales</taxon>
        <taxon>Roseobacteraceae</taxon>
        <taxon>Seohaeicola</taxon>
    </lineage>
</organism>
<name>A0ABW3TEE1_9RHOB</name>
<accession>A0ABW3TEE1</accession>
<feature type="domain" description="Fungal lipase-type" evidence="1">
    <location>
        <begin position="278"/>
        <end position="412"/>
    </location>
</feature>
<dbReference type="RefSeq" id="WP_380789837.1">
    <property type="nucleotide sequence ID" value="NZ_JBHTKR010000003.1"/>
</dbReference>
<dbReference type="InterPro" id="IPR051218">
    <property type="entry name" value="Sec_MonoDiacylglyc_Lipase"/>
</dbReference>